<dbReference type="Pfam" id="PF12019">
    <property type="entry name" value="GspH"/>
    <property type="match status" value="1"/>
</dbReference>
<dbReference type="SUPFAM" id="SSF54523">
    <property type="entry name" value="Pili subunits"/>
    <property type="match status" value="1"/>
</dbReference>
<evidence type="ECO:0000256" key="2">
    <source>
        <dbReference type="ARBA" id="ARBA00021549"/>
    </source>
</evidence>
<reference evidence="12 13" key="1">
    <citation type="submission" date="2014-12" db="EMBL/GenBank/DDBJ databases">
        <title>Genome sequencing of Photobacterium gaetbulicola AD005a.</title>
        <authorList>
            <person name="Adrian T.G.S."/>
            <person name="Chan K.G."/>
        </authorList>
    </citation>
    <scope>NUCLEOTIDE SEQUENCE [LARGE SCALE GENOMIC DNA]</scope>
    <source>
        <strain evidence="12 13">AD005a</strain>
    </source>
</reference>
<evidence type="ECO:0000256" key="8">
    <source>
        <dbReference type="ARBA" id="ARBA00023136"/>
    </source>
</evidence>
<accession>A0A0B9G0L1</accession>
<comment type="caution">
    <text evidence="12">The sequence shown here is derived from an EMBL/GenBank/DDBJ whole genome shotgun (WGS) entry which is preliminary data.</text>
</comment>
<evidence type="ECO:0000256" key="1">
    <source>
        <dbReference type="ARBA" id="ARBA00004377"/>
    </source>
</evidence>
<dbReference type="GO" id="GO:0015628">
    <property type="term" value="P:protein secretion by the type II secretion system"/>
    <property type="evidence" value="ECO:0007669"/>
    <property type="project" value="InterPro"/>
</dbReference>
<organism evidence="12 13">
    <name type="scientific">Photobacterium gaetbulicola</name>
    <dbReference type="NCBI Taxonomy" id="1295392"/>
    <lineage>
        <taxon>Bacteria</taxon>
        <taxon>Pseudomonadati</taxon>
        <taxon>Pseudomonadota</taxon>
        <taxon>Gammaproteobacteria</taxon>
        <taxon>Vibrionales</taxon>
        <taxon>Vibrionaceae</taxon>
        <taxon>Photobacterium</taxon>
    </lineage>
</organism>
<keyword evidence="6" id="KW-0812">Transmembrane</keyword>
<keyword evidence="3" id="KW-1003">Cell membrane</keyword>
<dbReference type="GO" id="GO:0015627">
    <property type="term" value="C:type II protein secretion system complex"/>
    <property type="evidence" value="ECO:0007669"/>
    <property type="project" value="InterPro"/>
</dbReference>
<dbReference type="Proteomes" id="UP000031278">
    <property type="component" value="Unassembled WGS sequence"/>
</dbReference>
<dbReference type="EMBL" id="JWLZ01000221">
    <property type="protein sequence ID" value="KHT58435.1"/>
    <property type="molecule type" value="Genomic_DNA"/>
</dbReference>
<evidence type="ECO:0000256" key="3">
    <source>
        <dbReference type="ARBA" id="ARBA00022475"/>
    </source>
</evidence>
<dbReference type="InterPro" id="IPR022346">
    <property type="entry name" value="T2SS_GspH"/>
</dbReference>
<evidence type="ECO:0000256" key="10">
    <source>
        <dbReference type="ARBA" id="ARBA00030775"/>
    </source>
</evidence>
<sequence length="165" mass="17681">MIELLVVTSIAVILMLAAAPSFTQLLDTQQLESATNRLAVQFKQARLEAIRRNQVLYIHNLEMSTPTKNSWCVLVTTSAVAPVTCDLTQVISSLQGDAFPRLSISNTKSSVNVDPSRAITGSGMTYSLTSPDMAEGKSVDVKISSKSRVKVCSVGTVTGFEKCGP</sequence>
<feature type="domain" description="General secretion pathway GspH" evidence="11">
    <location>
        <begin position="34"/>
        <end position="145"/>
    </location>
</feature>
<keyword evidence="4" id="KW-0488">Methylation</keyword>
<evidence type="ECO:0000313" key="13">
    <source>
        <dbReference type="Proteomes" id="UP000031278"/>
    </source>
</evidence>
<evidence type="ECO:0000256" key="6">
    <source>
        <dbReference type="ARBA" id="ARBA00022692"/>
    </source>
</evidence>
<evidence type="ECO:0000256" key="7">
    <source>
        <dbReference type="ARBA" id="ARBA00022989"/>
    </source>
</evidence>
<keyword evidence="5" id="KW-0997">Cell inner membrane</keyword>
<keyword evidence="8" id="KW-0472">Membrane</keyword>
<keyword evidence="7" id="KW-1133">Transmembrane helix</keyword>
<gene>
    <name evidence="12" type="ORF">RJ45_25265</name>
</gene>
<comment type="similarity">
    <text evidence="9">Belongs to the GSP H family.</text>
</comment>
<proteinExistence type="inferred from homology"/>
<evidence type="ECO:0000256" key="9">
    <source>
        <dbReference type="ARBA" id="ARBA00025772"/>
    </source>
</evidence>
<dbReference type="AlphaFoldDB" id="A0A0B9G0L1"/>
<dbReference type="GO" id="GO:0005886">
    <property type="term" value="C:plasma membrane"/>
    <property type="evidence" value="ECO:0007669"/>
    <property type="project" value="UniProtKB-SubCell"/>
</dbReference>
<evidence type="ECO:0000256" key="4">
    <source>
        <dbReference type="ARBA" id="ARBA00022481"/>
    </source>
</evidence>
<evidence type="ECO:0000259" key="11">
    <source>
        <dbReference type="Pfam" id="PF12019"/>
    </source>
</evidence>
<name>A0A0B9G0L1_9GAMM</name>
<evidence type="ECO:0000313" key="12">
    <source>
        <dbReference type="EMBL" id="KHT58435.1"/>
    </source>
</evidence>
<dbReference type="Gene3D" id="3.55.40.10">
    <property type="entry name" value="minor pseudopilin epsh domain"/>
    <property type="match status" value="1"/>
</dbReference>
<dbReference type="InterPro" id="IPR045584">
    <property type="entry name" value="Pilin-like"/>
</dbReference>
<protein>
    <recommendedName>
        <fullName evidence="2">Type II secretion system protein H</fullName>
    </recommendedName>
    <alternativeName>
        <fullName evidence="10">General secretion pathway protein H</fullName>
    </alternativeName>
</protein>
<evidence type="ECO:0000256" key="5">
    <source>
        <dbReference type="ARBA" id="ARBA00022519"/>
    </source>
</evidence>
<comment type="subcellular location">
    <subcellularLocation>
        <location evidence="1">Cell inner membrane</location>
        <topology evidence="1">Single-pass membrane protein</topology>
    </subcellularLocation>
</comment>